<feature type="transmembrane region" description="Helical" evidence="8">
    <location>
        <begin position="37"/>
        <end position="59"/>
    </location>
</feature>
<dbReference type="OrthoDB" id="9786439at2"/>
<dbReference type="GO" id="GO:0055085">
    <property type="term" value="P:transmembrane transport"/>
    <property type="evidence" value="ECO:0007669"/>
    <property type="project" value="InterPro"/>
</dbReference>
<keyword evidence="4" id="KW-1003">Cell membrane</keyword>
<dbReference type="AlphaFoldDB" id="A0A285VV57"/>
<keyword evidence="7 8" id="KW-0472">Membrane</keyword>
<dbReference type="Gene3D" id="1.20.1530.20">
    <property type="match status" value="1"/>
</dbReference>
<keyword evidence="6 8" id="KW-1133">Transmembrane helix</keyword>
<evidence type="ECO:0000256" key="3">
    <source>
        <dbReference type="ARBA" id="ARBA00022448"/>
    </source>
</evidence>
<feature type="transmembrane region" description="Helical" evidence="8">
    <location>
        <begin position="200"/>
        <end position="222"/>
    </location>
</feature>
<feature type="transmembrane region" description="Helical" evidence="8">
    <location>
        <begin position="6"/>
        <end position="25"/>
    </location>
</feature>
<dbReference type="InterPro" id="IPR038770">
    <property type="entry name" value="Na+/solute_symporter_sf"/>
</dbReference>
<feature type="transmembrane region" description="Helical" evidence="8">
    <location>
        <begin position="130"/>
        <end position="153"/>
    </location>
</feature>
<dbReference type="InterPro" id="IPR004776">
    <property type="entry name" value="Mem_transp_PIN-like"/>
</dbReference>
<organism evidence="9 10">
    <name type="scientific">Chromohalobacter canadensis</name>
    <dbReference type="NCBI Taxonomy" id="141389"/>
    <lineage>
        <taxon>Bacteria</taxon>
        <taxon>Pseudomonadati</taxon>
        <taxon>Pseudomonadota</taxon>
        <taxon>Gammaproteobacteria</taxon>
        <taxon>Oceanospirillales</taxon>
        <taxon>Halomonadaceae</taxon>
        <taxon>Chromohalobacter</taxon>
    </lineage>
</organism>
<gene>
    <name evidence="9" type="ORF">SAMN05421509_110121</name>
</gene>
<evidence type="ECO:0000256" key="5">
    <source>
        <dbReference type="ARBA" id="ARBA00022692"/>
    </source>
</evidence>
<proteinExistence type="inferred from homology"/>
<evidence type="ECO:0000256" key="8">
    <source>
        <dbReference type="SAM" id="Phobius"/>
    </source>
</evidence>
<evidence type="ECO:0000256" key="7">
    <source>
        <dbReference type="ARBA" id="ARBA00023136"/>
    </source>
</evidence>
<keyword evidence="3" id="KW-0813">Transport</keyword>
<dbReference type="PANTHER" id="PTHR36838:SF4">
    <property type="entry name" value="AUXIN EFFLUX CARRIER FAMILY PROTEIN"/>
    <property type="match status" value="1"/>
</dbReference>
<dbReference type="RefSeq" id="WP_097023963.1">
    <property type="nucleotide sequence ID" value="NZ_OBQJ01000010.1"/>
</dbReference>
<evidence type="ECO:0000256" key="2">
    <source>
        <dbReference type="ARBA" id="ARBA00010145"/>
    </source>
</evidence>
<dbReference type="Proteomes" id="UP000219023">
    <property type="component" value="Unassembled WGS sequence"/>
</dbReference>
<sequence length="315" mass="33637">MDLLAVFSHTLQVTLPVFAMVFLGIVFKRIGWIDAHFISMASALVFRATMPTLIFLSIVRADLDVALQPGLIVYFLGFSVLSFFLAWGWAIWRCPHAERGVFTQGAFRGNCGIVGLALAANQYGDYGLSLGSILVGGIIIVYNVLSAIILAYYSEGARSGLGAILKHIAKNPLILGVLLAIPFAYFHIDLPTWLLTSGDYFGAMSLPLALVCIGGTLSFTSVKQSSGLALDASLWKVLWLPLLGVLGAFALGYRGRELGILFLFFGSPGAAASFVMAKAAHANAKLAANIIVITTVASLFTLSAGVFILKLIGWI</sequence>
<feature type="transmembrane region" description="Helical" evidence="8">
    <location>
        <begin position="289"/>
        <end position="312"/>
    </location>
</feature>
<evidence type="ECO:0000256" key="4">
    <source>
        <dbReference type="ARBA" id="ARBA00022475"/>
    </source>
</evidence>
<evidence type="ECO:0000313" key="9">
    <source>
        <dbReference type="EMBL" id="SOC57757.1"/>
    </source>
</evidence>
<reference evidence="9 10" key="1">
    <citation type="submission" date="2017-08" db="EMBL/GenBank/DDBJ databases">
        <authorList>
            <person name="de Groot N.N."/>
        </authorList>
    </citation>
    <scope>NUCLEOTIDE SEQUENCE [LARGE SCALE GENOMIC DNA]</scope>
    <source>
        <strain evidence="9 10">USBA 855</strain>
    </source>
</reference>
<feature type="transmembrane region" description="Helical" evidence="8">
    <location>
        <begin position="234"/>
        <end position="253"/>
    </location>
</feature>
<name>A0A285VV57_9GAMM</name>
<feature type="transmembrane region" description="Helical" evidence="8">
    <location>
        <begin position="259"/>
        <end position="277"/>
    </location>
</feature>
<keyword evidence="5 8" id="KW-0812">Transmembrane</keyword>
<evidence type="ECO:0008006" key="11">
    <source>
        <dbReference type="Google" id="ProtNLM"/>
    </source>
</evidence>
<comment type="subcellular location">
    <subcellularLocation>
        <location evidence="1">Cell membrane</location>
        <topology evidence="1">Multi-pass membrane protein</topology>
    </subcellularLocation>
</comment>
<dbReference type="Pfam" id="PF03547">
    <property type="entry name" value="Mem_trans"/>
    <property type="match status" value="1"/>
</dbReference>
<evidence type="ECO:0000256" key="6">
    <source>
        <dbReference type="ARBA" id="ARBA00022989"/>
    </source>
</evidence>
<protein>
    <recommendedName>
        <fullName evidence="11">Malate transporter</fullName>
    </recommendedName>
</protein>
<feature type="transmembrane region" description="Helical" evidence="8">
    <location>
        <begin position="173"/>
        <end position="194"/>
    </location>
</feature>
<accession>A0A285VV57</accession>
<dbReference type="GO" id="GO:0005886">
    <property type="term" value="C:plasma membrane"/>
    <property type="evidence" value="ECO:0007669"/>
    <property type="project" value="UniProtKB-SubCell"/>
</dbReference>
<evidence type="ECO:0000256" key="1">
    <source>
        <dbReference type="ARBA" id="ARBA00004651"/>
    </source>
</evidence>
<feature type="transmembrane region" description="Helical" evidence="8">
    <location>
        <begin position="71"/>
        <end position="94"/>
    </location>
</feature>
<evidence type="ECO:0000313" key="10">
    <source>
        <dbReference type="Proteomes" id="UP000219023"/>
    </source>
</evidence>
<comment type="similarity">
    <text evidence="2">Belongs to the auxin efflux carrier (TC 2.A.69) family.</text>
</comment>
<dbReference type="PANTHER" id="PTHR36838">
    <property type="entry name" value="AUXIN EFFLUX CARRIER FAMILY PROTEIN"/>
    <property type="match status" value="1"/>
</dbReference>
<dbReference type="EMBL" id="OBQJ01000010">
    <property type="protein sequence ID" value="SOC57757.1"/>
    <property type="molecule type" value="Genomic_DNA"/>
</dbReference>